<reference evidence="2" key="1">
    <citation type="submission" date="2016-04" db="EMBL/GenBank/DDBJ databases">
        <authorList>
            <person name="Evans L.H."/>
            <person name="Alamgir A."/>
            <person name="Owens N."/>
            <person name="Weber N.D."/>
            <person name="Virtaneva K."/>
            <person name="Barbian K."/>
            <person name="Babar A."/>
            <person name="Rosenke K."/>
        </authorList>
    </citation>
    <scope>NUCLEOTIDE SEQUENCE [LARGE SCALE GENOMIC DNA]</scope>
    <source>
        <strain evidence="2">CBS 101.48</strain>
    </source>
</reference>
<protein>
    <recommendedName>
        <fullName evidence="4">SWIM-type domain-containing protein</fullName>
    </recommendedName>
</protein>
<name>A0A163J6W0_ABSGL</name>
<evidence type="ECO:0000313" key="2">
    <source>
        <dbReference type="EMBL" id="SAL97502.1"/>
    </source>
</evidence>
<dbReference type="OrthoDB" id="2399838at2759"/>
<accession>A0A163J6W0</accession>
<feature type="region of interest" description="Disordered" evidence="1">
    <location>
        <begin position="154"/>
        <end position="184"/>
    </location>
</feature>
<feature type="compositionally biased region" description="Pro residues" evidence="1">
    <location>
        <begin position="169"/>
        <end position="178"/>
    </location>
</feature>
<evidence type="ECO:0000256" key="1">
    <source>
        <dbReference type="SAM" id="MobiDB-lite"/>
    </source>
</evidence>
<evidence type="ECO:0008006" key="4">
    <source>
        <dbReference type="Google" id="ProtNLM"/>
    </source>
</evidence>
<sequence>MNKESIKAILRLNLKQFDNVSATETITVLCLAVFNLIDCSTTEIYAILEVFGDTVDILLCHWHIKRAWDSHIKKDGQTSTRPRRCGMLYDVKIDENLYKCQSFTNTDIVYSVVVLPSGYIVSNPCPAVNGICKHMFLVSRIKVIPYYAHHSTLHSSSAPPTSVSSAPRPVSPSPPSPPSASSAFTSASTTFNSINTMDFDNKIALLEKKIVKSVRDARKRC</sequence>
<gene>
    <name evidence="2" type="primary">ABSGL_02999.1 scaffold 4097</name>
</gene>
<evidence type="ECO:0000313" key="3">
    <source>
        <dbReference type="Proteomes" id="UP000078561"/>
    </source>
</evidence>
<proteinExistence type="predicted"/>
<dbReference type="InParanoid" id="A0A163J6W0"/>
<dbReference type="Proteomes" id="UP000078561">
    <property type="component" value="Unassembled WGS sequence"/>
</dbReference>
<feature type="compositionally biased region" description="Low complexity" evidence="1">
    <location>
        <begin position="155"/>
        <end position="168"/>
    </location>
</feature>
<dbReference type="EMBL" id="LT551811">
    <property type="protein sequence ID" value="SAL97502.1"/>
    <property type="molecule type" value="Genomic_DNA"/>
</dbReference>
<organism evidence="2">
    <name type="scientific">Absidia glauca</name>
    <name type="common">Pin mould</name>
    <dbReference type="NCBI Taxonomy" id="4829"/>
    <lineage>
        <taxon>Eukaryota</taxon>
        <taxon>Fungi</taxon>
        <taxon>Fungi incertae sedis</taxon>
        <taxon>Mucoromycota</taxon>
        <taxon>Mucoromycotina</taxon>
        <taxon>Mucoromycetes</taxon>
        <taxon>Mucorales</taxon>
        <taxon>Cunninghamellaceae</taxon>
        <taxon>Absidia</taxon>
    </lineage>
</organism>
<dbReference type="AlphaFoldDB" id="A0A163J6W0"/>
<keyword evidence="3" id="KW-1185">Reference proteome</keyword>